<proteinExistence type="predicted"/>
<feature type="compositionally biased region" description="Basic and acidic residues" evidence="1">
    <location>
        <begin position="628"/>
        <end position="644"/>
    </location>
</feature>
<evidence type="ECO:0000256" key="1">
    <source>
        <dbReference type="SAM" id="MobiDB-lite"/>
    </source>
</evidence>
<feature type="region of interest" description="Disordered" evidence="1">
    <location>
        <begin position="541"/>
        <end position="644"/>
    </location>
</feature>
<feature type="compositionally biased region" description="Basic and acidic residues" evidence="1">
    <location>
        <begin position="559"/>
        <end position="570"/>
    </location>
</feature>
<name>A0A7S0ZWV9_NOCSC</name>
<feature type="region of interest" description="Disordered" evidence="1">
    <location>
        <begin position="135"/>
        <end position="158"/>
    </location>
</feature>
<feature type="compositionally biased region" description="Basic residues" evidence="1">
    <location>
        <begin position="68"/>
        <end position="82"/>
    </location>
</feature>
<feature type="compositionally biased region" description="Basic and acidic residues" evidence="1">
    <location>
        <begin position="83"/>
        <end position="96"/>
    </location>
</feature>
<feature type="compositionally biased region" description="Polar residues" evidence="1">
    <location>
        <begin position="572"/>
        <end position="589"/>
    </location>
</feature>
<organism evidence="2">
    <name type="scientific">Noctiluca scintillans</name>
    <name type="common">Sea sparkle</name>
    <name type="synonym">Red tide dinoflagellate</name>
    <dbReference type="NCBI Taxonomy" id="2966"/>
    <lineage>
        <taxon>Eukaryota</taxon>
        <taxon>Sar</taxon>
        <taxon>Alveolata</taxon>
        <taxon>Dinophyceae</taxon>
        <taxon>Noctilucales</taxon>
        <taxon>Noctilucaceae</taxon>
        <taxon>Noctiluca</taxon>
    </lineage>
</organism>
<feature type="compositionally biased region" description="Low complexity" evidence="1">
    <location>
        <begin position="50"/>
        <end position="67"/>
    </location>
</feature>
<sequence>MLPVKMEPRESGMDAFGVLCSSGYSNTNVRTEIMQLAGSLATANRIARLVSPSPSGSSRESSPSPRARGPRTSRRRPLRAPHRRDTSDSDSDRSDAHGPGWRVVNNGARPPPGPPPAHLLRPDYNRPVVREGRAMTVSGRGIVPSEPSESPPPPERLEPLNPAQKLRAEVLARHVARLGDLPGRELERAVMRAVKELSVSAADRESWDLRGGEYEAMKTDFKVTYRQGRNPRVEAMVRAKMAKSTLPLGVSGGLTAETNQSSSDSEAECDCTACTGDLTAKRVGRQCSKKTFRSGKCTFMNVRTLRFSHNDDTELFREEKDGYRFNVLQTAVELLSGQKGPNLVPNIRVCLHDGHWYCFTGNRRLAAFRLASLCAPDRFQEIPVILDKADDSFYKGRQYKPKFTTAMNGRLCNGRWLPIRETGEVVGRHRTTRTFGLDLLDLLMPAGRDKETVAQAPAPPVAAPPLDESVLSLIAVLERQPDGLLRVDDLDAAGEKALLPDKAMLDASGGLQGFCKKHIEYFEWVILGMPVQGTAIRLRPGKAGARPQTTSPHAISDSAGKDRISGKDGQKCGNTTASRGEMQKSLTQQKVDEEKTSREPAGRRAKAASGPRETTSPMSPTKGCRPSNLEREWKTEKGDQKGEEKIAKRFRNEESGHERTTVAMDARSISLAHQPPPAKRCKVEEACTRLSSIKSVEVRREPVKVEKTAGSGAGTCAPLSKITNWEKTSVQATGPVDVATDQLKPQNLAGVLASTLGDLAGSARQHRCLGRSATPRRVREFVVVLDGADLTMKPVEQEAVNC</sequence>
<accession>A0A7S0ZWV9</accession>
<evidence type="ECO:0008006" key="3">
    <source>
        <dbReference type="Google" id="ProtNLM"/>
    </source>
</evidence>
<reference evidence="2" key="1">
    <citation type="submission" date="2021-01" db="EMBL/GenBank/DDBJ databases">
        <authorList>
            <person name="Corre E."/>
            <person name="Pelletier E."/>
            <person name="Niang G."/>
            <person name="Scheremetjew M."/>
            <person name="Finn R."/>
            <person name="Kale V."/>
            <person name="Holt S."/>
            <person name="Cochrane G."/>
            <person name="Meng A."/>
            <person name="Brown T."/>
            <person name="Cohen L."/>
        </authorList>
    </citation>
    <scope>NUCLEOTIDE SEQUENCE</scope>
</reference>
<dbReference type="AlphaFoldDB" id="A0A7S0ZWV9"/>
<protein>
    <recommendedName>
        <fullName evidence="3">ParB/Sulfiredoxin domain-containing protein</fullName>
    </recommendedName>
</protein>
<dbReference type="EMBL" id="HBFQ01013484">
    <property type="protein sequence ID" value="CAD8835025.1"/>
    <property type="molecule type" value="Transcribed_RNA"/>
</dbReference>
<feature type="compositionally biased region" description="Basic and acidic residues" evidence="1">
    <location>
        <begin position="590"/>
        <end position="602"/>
    </location>
</feature>
<gene>
    <name evidence="2" type="ORF">NSCI0253_LOCUS9373</name>
</gene>
<feature type="region of interest" description="Disordered" evidence="1">
    <location>
        <begin position="50"/>
        <end position="123"/>
    </location>
</feature>
<evidence type="ECO:0000313" key="2">
    <source>
        <dbReference type="EMBL" id="CAD8835025.1"/>
    </source>
</evidence>